<dbReference type="InterPro" id="IPR015425">
    <property type="entry name" value="FH2_Formin"/>
</dbReference>
<proteinExistence type="inferred from homology"/>
<name>A0A1U7STZ7_CARSF</name>
<keyword evidence="3" id="KW-1185">Reference proteome</keyword>
<dbReference type="GO" id="GO:0005829">
    <property type="term" value="C:cytosol"/>
    <property type="evidence" value="ECO:0007669"/>
    <property type="project" value="TreeGrafter"/>
</dbReference>
<dbReference type="RefSeq" id="XP_008048995.1">
    <property type="nucleotide sequence ID" value="XM_008050804.1"/>
</dbReference>
<evidence type="ECO:0000259" key="2">
    <source>
        <dbReference type="PROSITE" id="PS51444"/>
    </source>
</evidence>
<dbReference type="KEGG" id="csyr:103252181"/>
<evidence type="ECO:0000313" key="4">
    <source>
        <dbReference type="RefSeq" id="XP_008048995.1"/>
    </source>
</evidence>
<feature type="non-terminal residue" evidence="4">
    <location>
        <position position="1"/>
    </location>
</feature>
<dbReference type="GO" id="GO:0030866">
    <property type="term" value="P:cortical actin cytoskeleton organization"/>
    <property type="evidence" value="ECO:0007669"/>
    <property type="project" value="TreeGrafter"/>
</dbReference>
<accession>A0A1U7STZ7</accession>
<dbReference type="AlphaFoldDB" id="A0A1U7STZ7"/>
<feature type="non-terminal residue" evidence="4">
    <location>
        <position position="125"/>
    </location>
</feature>
<comment type="similarity">
    <text evidence="1">Belongs to the formin homology family.</text>
</comment>
<dbReference type="SUPFAM" id="SSF101447">
    <property type="entry name" value="Formin homology 2 domain (FH2 domain)"/>
    <property type="match status" value="1"/>
</dbReference>
<protein>
    <submittedName>
        <fullName evidence="4">Formin-like protein 1</fullName>
    </submittedName>
</protein>
<dbReference type="GO" id="GO:0051015">
    <property type="term" value="F:actin filament binding"/>
    <property type="evidence" value="ECO:0007669"/>
    <property type="project" value="TreeGrafter"/>
</dbReference>
<dbReference type="Proteomes" id="UP000189704">
    <property type="component" value="Unplaced"/>
</dbReference>
<sequence length="125" mass="14107">IVLAFGNYMNSSKRGAAYGFRLQSLDALLEMKSTDRKQTLLHYLVKVIAEKYPELTGFHSDLHFLDKAGSVSLDSVLADVRSLQRGLELTQREFVRQDDCVVLKEFLRANSPIMDKLLADSKTAQ</sequence>
<dbReference type="InterPro" id="IPR043592">
    <property type="entry name" value="FMNL_animal"/>
</dbReference>
<dbReference type="GeneID" id="103252181"/>
<dbReference type="InterPro" id="IPR042201">
    <property type="entry name" value="FH2_Formin_sf"/>
</dbReference>
<dbReference type="Pfam" id="PF02181">
    <property type="entry name" value="FH2"/>
    <property type="match status" value="1"/>
</dbReference>
<organism evidence="3 4">
    <name type="scientific">Carlito syrichta</name>
    <name type="common">Philippine tarsier</name>
    <name type="synonym">Tarsius syrichta</name>
    <dbReference type="NCBI Taxonomy" id="1868482"/>
    <lineage>
        <taxon>Eukaryota</taxon>
        <taxon>Metazoa</taxon>
        <taxon>Chordata</taxon>
        <taxon>Craniata</taxon>
        <taxon>Vertebrata</taxon>
        <taxon>Euteleostomi</taxon>
        <taxon>Mammalia</taxon>
        <taxon>Eutheria</taxon>
        <taxon>Euarchontoglires</taxon>
        <taxon>Primates</taxon>
        <taxon>Haplorrhini</taxon>
        <taxon>Tarsiiformes</taxon>
        <taxon>Tarsiidae</taxon>
        <taxon>Carlito</taxon>
    </lineage>
</organism>
<dbReference type="Gene3D" id="1.20.58.2220">
    <property type="entry name" value="Formin, FH2 domain"/>
    <property type="match status" value="1"/>
</dbReference>
<dbReference type="OrthoDB" id="1104827at2759"/>
<dbReference type="GO" id="GO:0016477">
    <property type="term" value="P:cell migration"/>
    <property type="evidence" value="ECO:0007669"/>
    <property type="project" value="TreeGrafter"/>
</dbReference>
<reference evidence="4" key="1">
    <citation type="submission" date="2025-08" db="UniProtKB">
        <authorList>
            <consortium name="RefSeq"/>
        </authorList>
    </citation>
    <scope>IDENTIFICATION</scope>
</reference>
<evidence type="ECO:0000256" key="1">
    <source>
        <dbReference type="ARBA" id="ARBA00023449"/>
    </source>
</evidence>
<dbReference type="PROSITE" id="PS51444">
    <property type="entry name" value="FH2"/>
    <property type="match status" value="1"/>
</dbReference>
<feature type="domain" description="FH2" evidence="2">
    <location>
        <begin position="1"/>
        <end position="125"/>
    </location>
</feature>
<dbReference type="PANTHER" id="PTHR45857:SF2">
    <property type="entry name" value="FORMIN-LIKE PROTEIN 1"/>
    <property type="match status" value="1"/>
</dbReference>
<dbReference type="GO" id="GO:0008360">
    <property type="term" value="P:regulation of cell shape"/>
    <property type="evidence" value="ECO:0007669"/>
    <property type="project" value="TreeGrafter"/>
</dbReference>
<evidence type="ECO:0000313" key="3">
    <source>
        <dbReference type="Proteomes" id="UP000189704"/>
    </source>
</evidence>
<dbReference type="PANTHER" id="PTHR45857">
    <property type="entry name" value="FORMIN-LIKE PROTEIN"/>
    <property type="match status" value="1"/>
</dbReference>
<gene>
    <name evidence="4" type="primary">LOC103252181</name>
</gene>